<evidence type="ECO:0000313" key="14">
    <source>
        <dbReference type="Proteomes" id="UP001139012"/>
    </source>
</evidence>
<evidence type="ECO:0000256" key="7">
    <source>
        <dbReference type="ARBA" id="ARBA00022840"/>
    </source>
</evidence>
<keyword evidence="10 11" id="KW-0472">Membrane</keyword>
<feature type="transmembrane region" description="Helical" evidence="11">
    <location>
        <begin position="45"/>
        <end position="69"/>
    </location>
</feature>
<evidence type="ECO:0000256" key="10">
    <source>
        <dbReference type="ARBA" id="ARBA00023136"/>
    </source>
</evidence>
<evidence type="ECO:0000256" key="5">
    <source>
        <dbReference type="ARBA" id="ARBA00022741"/>
    </source>
</evidence>
<keyword evidence="3" id="KW-0808">Transferase</keyword>
<accession>A0ABS9M1Z4</accession>
<protein>
    <submittedName>
        <fullName evidence="13">DUF4118 domain-containing protein</fullName>
    </submittedName>
</protein>
<dbReference type="Pfam" id="PF13493">
    <property type="entry name" value="DUF4118"/>
    <property type="match status" value="1"/>
</dbReference>
<evidence type="ECO:0000256" key="11">
    <source>
        <dbReference type="SAM" id="Phobius"/>
    </source>
</evidence>
<evidence type="ECO:0000256" key="8">
    <source>
        <dbReference type="ARBA" id="ARBA00022989"/>
    </source>
</evidence>
<keyword evidence="7" id="KW-0067">ATP-binding</keyword>
<keyword evidence="14" id="KW-1185">Reference proteome</keyword>
<dbReference type="InterPro" id="IPR025201">
    <property type="entry name" value="KdpD_TM"/>
</dbReference>
<keyword evidence="9" id="KW-0902">Two-component regulatory system</keyword>
<keyword evidence="4 11" id="KW-0812">Transmembrane</keyword>
<evidence type="ECO:0000256" key="2">
    <source>
        <dbReference type="ARBA" id="ARBA00022553"/>
    </source>
</evidence>
<dbReference type="EMBL" id="JAKLUA010000042">
    <property type="protein sequence ID" value="MCG2673292.1"/>
    <property type="molecule type" value="Genomic_DNA"/>
</dbReference>
<dbReference type="InterPro" id="IPR038318">
    <property type="entry name" value="KdpD_sf"/>
</dbReference>
<evidence type="ECO:0000256" key="6">
    <source>
        <dbReference type="ARBA" id="ARBA00022777"/>
    </source>
</evidence>
<keyword evidence="5" id="KW-0547">Nucleotide-binding</keyword>
<feature type="domain" description="Sensor protein KdpD transmembrane" evidence="12">
    <location>
        <begin position="19"/>
        <end position="104"/>
    </location>
</feature>
<name>A0ABS9M1Z4_9BRAD</name>
<evidence type="ECO:0000256" key="4">
    <source>
        <dbReference type="ARBA" id="ARBA00022692"/>
    </source>
</evidence>
<evidence type="ECO:0000313" key="13">
    <source>
        <dbReference type="EMBL" id="MCG2673292.1"/>
    </source>
</evidence>
<evidence type="ECO:0000256" key="9">
    <source>
        <dbReference type="ARBA" id="ARBA00023012"/>
    </source>
</evidence>
<evidence type="ECO:0000259" key="12">
    <source>
        <dbReference type="Pfam" id="PF13493"/>
    </source>
</evidence>
<dbReference type="Gene3D" id="1.20.120.620">
    <property type="entry name" value="Backbone structure of the membrane domain of e. Coli histidine kinase receptor kdpd"/>
    <property type="match status" value="1"/>
</dbReference>
<reference evidence="13" key="1">
    <citation type="submission" date="2022-01" db="EMBL/GenBank/DDBJ databases">
        <title>Genome sequnece data of strain Bradyrhizobium sp. nov.</title>
        <authorList>
            <person name="Zhang J."/>
        </authorList>
    </citation>
    <scope>NUCLEOTIDE SEQUENCE</scope>
    <source>
        <strain evidence="13">WYCCWR 12774</strain>
    </source>
</reference>
<organism evidence="13 14">
    <name type="scientific">Bradyrhizobium zhengyangense</name>
    <dbReference type="NCBI Taxonomy" id="2911009"/>
    <lineage>
        <taxon>Bacteria</taxon>
        <taxon>Pseudomonadati</taxon>
        <taxon>Pseudomonadota</taxon>
        <taxon>Alphaproteobacteria</taxon>
        <taxon>Hyphomicrobiales</taxon>
        <taxon>Nitrobacteraceae</taxon>
        <taxon>Bradyrhizobium</taxon>
    </lineage>
</organism>
<keyword evidence="8 11" id="KW-1133">Transmembrane helix</keyword>
<dbReference type="Proteomes" id="UP001139012">
    <property type="component" value="Unassembled WGS sequence"/>
</dbReference>
<keyword evidence="6" id="KW-0418">Kinase</keyword>
<comment type="caution">
    <text evidence="13">The sequence shown here is derived from an EMBL/GenBank/DDBJ whole genome shotgun (WGS) entry which is preliminary data.</text>
</comment>
<dbReference type="RefSeq" id="WP_237874306.1">
    <property type="nucleotide sequence ID" value="NZ_JAKLUA010000042.1"/>
</dbReference>
<proteinExistence type="predicted"/>
<gene>
    <name evidence="13" type="ORF">L6637_41140</name>
</gene>
<feature type="transmembrane region" description="Helical" evidence="11">
    <location>
        <begin position="89"/>
        <end position="112"/>
    </location>
</feature>
<sequence>MLAVLGRLYSWPLRYQMTAAAAAFVAIEVLDSYAGGFKLGRIFNIYMAAVFTHALVFGLRSSLLMWLLATVTVYFAEIPPEFSFKLETIAGFADIFVFMYLGILSLASAYLLRISSILGDGLDERR</sequence>
<evidence type="ECO:0000256" key="3">
    <source>
        <dbReference type="ARBA" id="ARBA00022679"/>
    </source>
</evidence>
<comment type="subcellular location">
    <subcellularLocation>
        <location evidence="1">Membrane</location>
        <topology evidence="1">Multi-pass membrane protein</topology>
    </subcellularLocation>
</comment>
<evidence type="ECO:0000256" key="1">
    <source>
        <dbReference type="ARBA" id="ARBA00004141"/>
    </source>
</evidence>
<keyword evidence="2" id="KW-0597">Phosphoprotein</keyword>
<feature type="transmembrane region" description="Helical" evidence="11">
    <location>
        <begin position="15"/>
        <end position="33"/>
    </location>
</feature>